<accession>A0AAV4F4G2</accession>
<dbReference type="PROSITE" id="PS50994">
    <property type="entry name" value="INTEGRASE"/>
    <property type="match status" value="1"/>
</dbReference>
<dbReference type="CDD" id="cd09274">
    <property type="entry name" value="RNase_HI_RT_Ty3"/>
    <property type="match status" value="1"/>
</dbReference>
<dbReference type="SUPFAM" id="SSF56672">
    <property type="entry name" value="DNA/RNA polymerases"/>
    <property type="match status" value="1"/>
</dbReference>
<dbReference type="FunFam" id="3.30.70.270:FF:000020">
    <property type="entry name" value="Transposon Tf2-6 polyprotein-like Protein"/>
    <property type="match status" value="1"/>
</dbReference>
<keyword evidence="5" id="KW-1185">Reference proteome</keyword>
<dbReference type="Pfam" id="PF17921">
    <property type="entry name" value="Integrase_H2C2"/>
    <property type="match status" value="1"/>
</dbReference>
<dbReference type="InterPro" id="IPR001584">
    <property type="entry name" value="Integrase_cat-core"/>
</dbReference>
<gene>
    <name evidence="4" type="ORF">ElyMa_002003500</name>
</gene>
<dbReference type="FunFam" id="3.30.420.10:FF:000032">
    <property type="entry name" value="Retrovirus-related Pol polyprotein from transposon 297-like Protein"/>
    <property type="match status" value="1"/>
</dbReference>
<evidence type="ECO:0000313" key="4">
    <source>
        <dbReference type="EMBL" id="GFR67608.1"/>
    </source>
</evidence>
<feature type="domain" description="Integrase catalytic" evidence="3">
    <location>
        <begin position="340"/>
        <end position="511"/>
    </location>
</feature>
<dbReference type="SUPFAM" id="SSF53098">
    <property type="entry name" value="Ribonuclease H-like"/>
    <property type="match status" value="1"/>
</dbReference>
<dbReference type="Gene3D" id="3.30.70.270">
    <property type="match status" value="1"/>
</dbReference>
<evidence type="ECO:0000259" key="3">
    <source>
        <dbReference type="PROSITE" id="PS50994"/>
    </source>
</evidence>
<sequence length="677" mass="76026">MPSRVSAVKDFPQPRDVKALQEFLGIINFYHRFIPNLASTLRPLYQVINTSKPRQALNWTKEMIQAFSASKQALAEATMLVHPCTDCPIALTCDASDMAIGAVLEQYAHGRWEPLAFFSRQLRKPEIKYSTFDRELLGVYLATRHFRYMLEGRQFTIYTDHKPLVDAISKTTELQPARQQRHLSAISEFSTDIRHISGKKNVVADCLSRAVTESESNAVSLGIDYQAMAVAQTSNADVQAYKTALTNLQITSTKLQDQGPQLLCDISTGRARPIFPPDFRRSVFEAVHNLPHPGVKATIRLVSEKFIWHGVRRQVSNWVKECHDCQSSKIQKHTRAPLETFTVPEKRFSHINIDIVGPLPESCGQRYLITIIDCNTRWPEAISIPNITTAECVQALVGGWISRFGIPEDISSDRGSQFISALWTEIAKRLGVKVHRTTAFHPQANGMVERFHRTLKPGLKARLTGNNWVEELPWVLLGLRTAPKEDLGYSSAELVYGEPLTVPGEFIPSQASPWSATDFLTAFRAKTQLVTPRPTVHHSKQHTYLPPSLLTAKYVYIRTDTVKTPLQRPYSGPYTVLAPGEKTFLVDMGGRAERISIDRLKPAQVDPTKPVQLQQPARRGRPPALPWPPSATETDDTRGQPTAQTHHRQLTSRTGRQVRLPMRFQLLSEMSVLGGGV</sequence>
<protein>
    <submittedName>
        <fullName evidence="4">Pol polyprotein</fullName>
    </submittedName>
</protein>
<proteinExistence type="predicted"/>
<reference evidence="4 5" key="1">
    <citation type="journal article" date="2021" name="Elife">
        <title>Chloroplast acquisition without the gene transfer in kleptoplastic sea slugs, Plakobranchus ocellatus.</title>
        <authorList>
            <person name="Maeda T."/>
            <person name="Takahashi S."/>
            <person name="Yoshida T."/>
            <person name="Shimamura S."/>
            <person name="Takaki Y."/>
            <person name="Nagai Y."/>
            <person name="Toyoda A."/>
            <person name="Suzuki Y."/>
            <person name="Arimoto A."/>
            <person name="Ishii H."/>
            <person name="Satoh N."/>
            <person name="Nishiyama T."/>
            <person name="Hasebe M."/>
            <person name="Maruyama T."/>
            <person name="Minagawa J."/>
            <person name="Obokata J."/>
            <person name="Shigenobu S."/>
        </authorList>
    </citation>
    <scope>NUCLEOTIDE SEQUENCE [LARGE SCALE GENOMIC DNA]</scope>
</reference>
<dbReference type="Pfam" id="PF17919">
    <property type="entry name" value="RT_RNaseH_2"/>
    <property type="match status" value="1"/>
</dbReference>
<dbReference type="GO" id="GO:0003676">
    <property type="term" value="F:nucleic acid binding"/>
    <property type="evidence" value="ECO:0007669"/>
    <property type="project" value="InterPro"/>
</dbReference>
<dbReference type="InterPro" id="IPR050951">
    <property type="entry name" value="Retrovirus_Pol_polyprotein"/>
</dbReference>
<dbReference type="FunFam" id="3.10.20.370:FF:000001">
    <property type="entry name" value="Retrovirus-related Pol polyprotein from transposon 17.6-like protein"/>
    <property type="match status" value="1"/>
</dbReference>
<evidence type="ECO:0000256" key="2">
    <source>
        <dbReference type="SAM" id="MobiDB-lite"/>
    </source>
</evidence>
<dbReference type="InterPro" id="IPR043502">
    <property type="entry name" value="DNA/RNA_pol_sf"/>
</dbReference>
<dbReference type="InterPro" id="IPR041577">
    <property type="entry name" value="RT_RNaseH_2"/>
</dbReference>
<dbReference type="AlphaFoldDB" id="A0AAV4F4G2"/>
<dbReference type="InterPro" id="IPR012337">
    <property type="entry name" value="RNaseH-like_sf"/>
</dbReference>
<dbReference type="PANTHER" id="PTHR37984:SF5">
    <property type="entry name" value="PROTEIN NYNRIN-LIKE"/>
    <property type="match status" value="1"/>
</dbReference>
<dbReference type="InterPro" id="IPR036397">
    <property type="entry name" value="RNaseH_sf"/>
</dbReference>
<dbReference type="EMBL" id="BMAT01004065">
    <property type="protein sequence ID" value="GFR67608.1"/>
    <property type="molecule type" value="Genomic_DNA"/>
</dbReference>
<comment type="caution">
    <text evidence="4">The sequence shown here is derived from an EMBL/GenBank/DDBJ whole genome shotgun (WGS) entry which is preliminary data.</text>
</comment>
<evidence type="ECO:0000313" key="5">
    <source>
        <dbReference type="Proteomes" id="UP000762676"/>
    </source>
</evidence>
<feature type="region of interest" description="Disordered" evidence="2">
    <location>
        <begin position="603"/>
        <end position="657"/>
    </location>
</feature>
<name>A0AAV4F4G2_9GAST</name>
<keyword evidence="1" id="KW-0511">Multifunctional enzyme</keyword>
<dbReference type="Proteomes" id="UP000762676">
    <property type="component" value="Unassembled WGS sequence"/>
</dbReference>
<dbReference type="Gene3D" id="1.10.340.70">
    <property type="match status" value="1"/>
</dbReference>
<dbReference type="InterPro" id="IPR041588">
    <property type="entry name" value="Integrase_H2C2"/>
</dbReference>
<dbReference type="Gene3D" id="3.30.420.10">
    <property type="entry name" value="Ribonuclease H-like superfamily/Ribonuclease H"/>
    <property type="match status" value="1"/>
</dbReference>
<evidence type="ECO:0000256" key="1">
    <source>
        <dbReference type="ARBA" id="ARBA00023268"/>
    </source>
</evidence>
<organism evidence="4 5">
    <name type="scientific">Elysia marginata</name>
    <dbReference type="NCBI Taxonomy" id="1093978"/>
    <lineage>
        <taxon>Eukaryota</taxon>
        <taxon>Metazoa</taxon>
        <taxon>Spiralia</taxon>
        <taxon>Lophotrochozoa</taxon>
        <taxon>Mollusca</taxon>
        <taxon>Gastropoda</taxon>
        <taxon>Heterobranchia</taxon>
        <taxon>Euthyneura</taxon>
        <taxon>Panpulmonata</taxon>
        <taxon>Sacoglossa</taxon>
        <taxon>Placobranchoidea</taxon>
        <taxon>Plakobranchidae</taxon>
        <taxon>Elysia</taxon>
    </lineage>
</organism>
<dbReference type="GO" id="GO:0015074">
    <property type="term" value="P:DNA integration"/>
    <property type="evidence" value="ECO:0007669"/>
    <property type="project" value="InterPro"/>
</dbReference>
<dbReference type="Pfam" id="PF00665">
    <property type="entry name" value="rve"/>
    <property type="match status" value="1"/>
</dbReference>
<dbReference type="InterPro" id="IPR043128">
    <property type="entry name" value="Rev_trsase/Diguanyl_cyclase"/>
</dbReference>
<dbReference type="Gene3D" id="3.10.20.370">
    <property type="match status" value="1"/>
</dbReference>
<dbReference type="GO" id="GO:0003824">
    <property type="term" value="F:catalytic activity"/>
    <property type="evidence" value="ECO:0007669"/>
    <property type="project" value="UniProtKB-KW"/>
</dbReference>
<dbReference type="PANTHER" id="PTHR37984">
    <property type="entry name" value="PROTEIN CBG26694"/>
    <property type="match status" value="1"/>
</dbReference>